<evidence type="ECO:0000313" key="2">
    <source>
        <dbReference type="Proteomes" id="UP000799754"/>
    </source>
</evidence>
<keyword evidence="2" id="KW-1185">Reference proteome</keyword>
<evidence type="ECO:0000313" key="1">
    <source>
        <dbReference type="EMBL" id="KAF2624267.1"/>
    </source>
</evidence>
<name>A0ACB6RSL5_9PLEO</name>
<gene>
    <name evidence="1" type="ORF">BU25DRAFT_493851</name>
</gene>
<organism evidence="1 2">
    <name type="scientific">Macroventuria anomochaeta</name>
    <dbReference type="NCBI Taxonomy" id="301207"/>
    <lineage>
        <taxon>Eukaryota</taxon>
        <taxon>Fungi</taxon>
        <taxon>Dikarya</taxon>
        <taxon>Ascomycota</taxon>
        <taxon>Pezizomycotina</taxon>
        <taxon>Dothideomycetes</taxon>
        <taxon>Pleosporomycetidae</taxon>
        <taxon>Pleosporales</taxon>
        <taxon>Pleosporineae</taxon>
        <taxon>Didymellaceae</taxon>
        <taxon>Macroventuria</taxon>
    </lineage>
</organism>
<proteinExistence type="predicted"/>
<accession>A0ACB6RSL5</accession>
<dbReference type="Proteomes" id="UP000799754">
    <property type="component" value="Unassembled WGS sequence"/>
</dbReference>
<sequence length="321" mass="35577">MASLRVPYKAVDNVEIPTDIYLPSNALSRPAPVLIMIHGGAFMLGHAGINSKDQIQDCTERGWIVLAIEHRLCPGVNVFEGPMTDVRDALSWAQNGGLAKALTENGKNVNVDAERVMVMGTSSGGHLALSTAWNAYKPPLAILDFYGAKCFSDPFWTKPMPDMPKPFYDPLSEPDVKAVYDEKVVFIGGMSLEGQASDPNHPNPKQRQGFAMHQIATGNVIKVIWPSYPHSLEKIDPVLNVSEKWPPTAIVHGTADATIPMRLSKDFENKLKGKSVKTAFFEVEGEPHTFVGKMVKGSRTWDTQRKGFDWLEERLRESYKV</sequence>
<comment type="caution">
    <text evidence="1">The sequence shown here is derived from an EMBL/GenBank/DDBJ whole genome shotgun (WGS) entry which is preliminary data.</text>
</comment>
<reference evidence="1" key="1">
    <citation type="journal article" date="2020" name="Stud. Mycol.">
        <title>101 Dothideomycetes genomes: a test case for predicting lifestyles and emergence of pathogens.</title>
        <authorList>
            <person name="Haridas S."/>
            <person name="Albert R."/>
            <person name="Binder M."/>
            <person name="Bloem J."/>
            <person name="Labutti K."/>
            <person name="Salamov A."/>
            <person name="Andreopoulos B."/>
            <person name="Baker S."/>
            <person name="Barry K."/>
            <person name="Bills G."/>
            <person name="Bluhm B."/>
            <person name="Cannon C."/>
            <person name="Castanera R."/>
            <person name="Culley D."/>
            <person name="Daum C."/>
            <person name="Ezra D."/>
            <person name="Gonzalez J."/>
            <person name="Henrissat B."/>
            <person name="Kuo A."/>
            <person name="Liang C."/>
            <person name="Lipzen A."/>
            <person name="Lutzoni F."/>
            <person name="Magnuson J."/>
            <person name="Mondo S."/>
            <person name="Nolan M."/>
            <person name="Ohm R."/>
            <person name="Pangilinan J."/>
            <person name="Park H.-J."/>
            <person name="Ramirez L."/>
            <person name="Alfaro M."/>
            <person name="Sun H."/>
            <person name="Tritt A."/>
            <person name="Yoshinaga Y."/>
            <person name="Zwiers L.-H."/>
            <person name="Turgeon B."/>
            <person name="Goodwin S."/>
            <person name="Spatafora J."/>
            <person name="Crous P."/>
            <person name="Grigoriev I."/>
        </authorList>
    </citation>
    <scope>NUCLEOTIDE SEQUENCE</scope>
    <source>
        <strain evidence="1">CBS 525.71</strain>
    </source>
</reference>
<protein>
    <submittedName>
        <fullName evidence="1">Alpha/beta-hydrolase</fullName>
    </submittedName>
</protein>
<dbReference type="EMBL" id="MU006732">
    <property type="protein sequence ID" value="KAF2624267.1"/>
    <property type="molecule type" value="Genomic_DNA"/>
</dbReference>